<organism evidence="1">
    <name type="scientific">marine sediment metagenome</name>
    <dbReference type="NCBI Taxonomy" id="412755"/>
    <lineage>
        <taxon>unclassified sequences</taxon>
        <taxon>metagenomes</taxon>
        <taxon>ecological metagenomes</taxon>
    </lineage>
</organism>
<dbReference type="AlphaFoldDB" id="X1KW55"/>
<gene>
    <name evidence="1" type="ORF">S03H2_72876</name>
</gene>
<protein>
    <submittedName>
        <fullName evidence="1">Uncharacterized protein</fullName>
    </submittedName>
</protein>
<feature type="non-terminal residue" evidence="1">
    <location>
        <position position="42"/>
    </location>
</feature>
<reference evidence="1" key="1">
    <citation type="journal article" date="2014" name="Front. Microbiol.">
        <title>High frequency of phylogenetically diverse reductive dehalogenase-homologous genes in deep subseafloor sedimentary metagenomes.</title>
        <authorList>
            <person name="Kawai M."/>
            <person name="Futagami T."/>
            <person name="Toyoda A."/>
            <person name="Takaki Y."/>
            <person name="Nishi S."/>
            <person name="Hori S."/>
            <person name="Arai W."/>
            <person name="Tsubouchi T."/>
            <person name="Morono Y."/>
            <person name="Uchiyama I."/>
            <person name="Ito T."/>
            <person name="Fujiyama A."/>
            <person name="Inagaki F."/>
            <person name="Takami H."/>
        </authorList>
    </citation>
    <scope>NUCLEOTIDE SEQUENCE</scope>
    <source>
        <strain evidence="1">Expedition CK06-06</strain>
    </source>
</reference>
<dbReference type="Gene3D" id="3.40.30.10">
    <property type="entry name" value="Glutaredoxin"/>
    <property type="match status" value="1"/>
</dbReference>
<proteinExistence type="predicted"/>
<sequence length="42" mass="4763">MSCEGAYNLLNTLEELSNGNLSIEEISIEENQEEAKKYNVSR</sequence>
<dbReference type="EMBL" id="BARU01049563">
    <property type="protein sequence ID" value="GAH94394.1"/>
    <property type="molecule type" value="Genomic_DNA"/>
</dbReference>
<accession>X1KW55</accession>
<comment type="caution">
    <text evidence="1">The sequence shown here is derived from an EMBL/GenBank/DDBJ whole genome shotgun (WGS) entry which is preliminary data.</text>
</comment>
<evidence type="ECO:0000313" key="1">
    <source>
        <dbReference type="EMBL" id="GAH94394.1"/>
    </source>
</evidence>
<name>X1KW55_9ZZZZ</name>